<sequence length="178" mass="20215">MGESWRRPLPTGKRTYRKHELGPAGPDFQSTSRQYLKVIPTLTTLIGAVKIYPDALSIIQQLNNTHVCLFRVRVSNYREQGRERDKGQFPLELNGGRLMIIYIFRFVSGRLRGGNHHCRGKSGKGTRENANSLARSFIRLSNKILRGLTSASQRSPAARALPFRVYGLFYVQNKVKTP</sequence>
<organism evidence="2 3">
    <name type="scientific">Eumeta variegata</name>
    <name type="common">Bagworm moth</name>
    <name type="synonym">Eumeta japonica</name>
    <dbReference type="NCBI Taxonomy" id="151549"/>
    <lineage>
        <taxon>Eukaryota</taxon>
        <taxon>Metazoa</taxon>
        <taxon>Ecdysozoa</taxon>
        <taxon>Arthropoda</taxon>
        <taxon>Hexapoda</taxon>
        <taxon>Insecta</taxon>
        <taxon>Pterygota</taxon>
        <taxon>Neoptera</taxon>
        <taxon>Endopterygota</taxon>
        <taxon>Lepidoptera</taxon>
        <taxon>Glossata</taxon>
        <taxon>Ditrysia</taxon>
        <taxon>Tineoidea</taxon>
        <taxon>Psychidae</taxon>
        <taxon>Oiketicinae</taxon>
        <taxon>Eumeta</taxon>
    </lineage>
</organism>
<dbReference type="EMBL" id="BGZK01000256">
    <property type="protein sequence ID" value="GBP32188.1"/>
    <property type="molecule type" value="Genomic_DNA"/>
</dbReference>
<feature type="region of interest" description="Disordered" evidence="1">
    <location>
        <begin position="1"/>
        <end position="26"/>
    </location>
</feature>
<reference evidence="2 3" key="1">
    <citation type="journal article" date="2019" name="Commun. Biol.">
        <title>The bagworm genome reveals a unique fibroin gene that provides high tensile strength.</title>
        <authorList>
            <person name="Kono N."/>
            <person name="Nakamura H."/>
            <person name="Ohtoshi R."/>
            <person name="Tomita M."/>
            <person name="Numata K."/>
            <person name="Arakawa K."/>
        </authorList>
    </citation>
    <scope>NUCLEOTIDE SEQUENCE [LARGE SCALE GENOMIC DNA]</scope>
</reference>
<keyword evidence="3" id="KW-1185">Reference proteome</keyword>
<evidence type="ECO:0000313" key="3">
    <source>
        <dbReference type="Proteomes" id="UP000299102"/>
    </source>
</evidence>
<accession>A0A4C1V0C2</accession>
<evidence type="ECO:0000256" key="1">
    <source>
        <dbReference type="SAM" id="MobiDB-lite"/>
    </source>
</evidence>
<proteinExistence type="predicted"/>
<comment type="caution">
    <text evidence="2">The sequence shown here is derived from an EMBL/GenBank/DDBJ whole genome shotgun (WGS) entry which is preliminary data.</text>
</comment>
<evidence type="ECO:0000313" key="2">
    <source>
        <dbReference type="EMBL" id="GBP32188.1"/>
    </source>
</evidence>
<dbReference type="Proteomes" id="UP000299102">
    <property type="component" value="Unassembled WGS sequence"/>
</dbReference>
<name>A0A4C1V0C2_EUMVA</name>
<protein>
    <submittedName>
        <fullName evidence="2">Uncharacterized protein</fullName>
    </submittedName>
</protein>
<dbReference type="AlphaFoldDB" id="A0A4C1V0C2"/>
<gene>
    <name evidence="2" type="ORF">EVAR_27611_1</name>
</gene>